<name>A0A1C2FZ49_9GAMM</name>
<feature type="binding site" evidence="10">
    <location>
        <position position="14"/>
    </location>
    <ligand>
        <name>Mg(2+)</name>
        <dbReference type="ChEBI" id="CHEBI:18420"/>
    </ligand>
</feature>
<dbReference type="GO" id="GO:0005975">
    <property type="term" value="P:carbohydrate metabolic process"/>
    <property type="evidence" value="ECO:0007669"/>
    <property type="project" value="InterPro"/>
</dbReference>
<dbReference type="NCBIfam" id="TIGR01509">
    <property type="entry name" value="HAD-SF-IA-v3"/>
    <property type="match status" value="1"/>
</dbReference>
<dbReference type="GO" id="GO:0046295">
    <property type="term" value="P:glycolate biosynthetic process"/>
    <property type="evidence" value="ECO:0007669"/>
    <property type="project" value="UniProtKB-UniRule"/>
</dbReference>
<dbReference type="InterPro" id="IPR023214">
    <property type="entry name" value="HAD_sf"/>
</dbReference>
<evidence type="ECO:0000256" key="2">
    <source>
        <dbReference type="ARBA" id="ARBA00001946"/>
    </source>
</evidence>
<dbReference type="HAMAP" id="MF_00495">
    <property type="entry name" value="GPH_hydrolase_bact"/>
    <property type="match status" value="1"/>
</dbReference>
<dbReference type="NCBIfam" id="NF009695">
    <property type="entry name" value="PRK13222.1-2"/>
    <property type="match status" value="1"/>
</dbReference>
<dbReference type="CDD" id="cd16417">
    <property type="entry name" value="HAD_PGPase"/>
    <property type="match status" value="1"/>
</dbReference>
<keyword evidence="9 10" id="KW-0119">Carbohydrate metabolism</keyword>
<dbReference type="UniPathway" id="UPA00865">
    <property type="reaction ID" value="UER00834"/>
</dbReference>
<accession>A0A1C2FZ49</accession>
<evidence type="ECO:0000256" key="4">
    <source>
        <dbReference type="ARBA" id="ARBA00006171"/>
    </source>
</evidence>
<dbReference type="Gene3D" id="1.10.150.240">
    <property type="entry name" value="Putative phosphatase, domain 2"/>
    <property type="match status" value="1"/>
</dbReference>
<keyword evidence="7 10" id="KW-0378">Hydrolase</keyword>
<evidence type="ECO:0000256" key="6">
    <source>
        <dbReference type="ARBA" id="ARBA00022723"/>
    </source>
</evidence>
<dbReference type="NCBIfam" id="TIGR01449">
    <property type="entry name" value="PGP_bact"/>
    <property type="match status" value="1"/>
</dbReference>
<proteinExistence type="inferred from homology"/>
<dbReference type="Pfam" id="PF13419">
    <property type="entry name" value="HAD_2"/>
    <property type="match status" value="1"/>
</dbReference>
<evidence type="ECO:0000256" key="3">
    <source>
        <dbReference type="ARBA" id="ARBA00004818"/>
    </source>
</evidence>
<evidence type="ECO:0000313" key="11">
    <source>
        <dbReference type="EMBL" id="RCN58673.1"/>
    </source>
</evidence>
<dbReference type="PRINTS" id="PR00413">
    <property type="entry name" value="HADHALOGNASE"/>
</dbReference>
<dbReference type="FunFam" id="3.40.50.1000:FF:000022">
    <property type="entry name" value="Phosphoglycolate phosphatase"/>
    <property type="match status" value="1"/>
</dbReference>
<comment type="pathway">
    <text evidence="3 10">Organic acid metabolism; glycolate biosynthesis; glycolate from 2-phosphoglycolate: step 1/1.</text>
</comment>
<dbReference type="GO" id="GO:0008967">
    <property type="term" value="F:phosphoglycolate phosphatase activity"/>
    <property type="evidence" value="ECO:0007669"/>
    <property type="project" value="UniProtKB-UniRule"/>
</dbReference>
<reference evidence="11 12" key="1">
    <citation type="submission" date="2018-02" db="EMBL/GenBank/DDBJ databases">
        <title>Insights into the biology of acidophilic members of the Acidiferrobacteraceae family derived from comparative genomic analyses.</title>
        <authorList>
            <person name="Issotta F."/>
            <person name="Thyssen C."/>
            <person name="Mena C."/>
            <person name="Moya A."/>
            <person name="Bellenberg S."/>
            <person name="Sproer C."/>
            <person name="Covarrubias P.C."/>
            <person name="Sand W."/>
            <person name="Quatrini R."/>
            <person name="Vera M."/>
        </authorList>
    </citation>
    <scope>NUCLEOTIDE SEQUENCE [LARGE SCALE GENOMIC DNA]</scope>
    <source>
        <strain evidence="12">m-1</strain>
    </source>
</reference>
<dbReference type="OrthoDB" id="9776368at2"/>
<protein>
    <recommendedName>
        <fullName evidence="5 10">Phosphoglycolate phosphatase</fullName>
        <shortName evidence="10">PGP</shortName>
        <shortName evidence="10">PGPase</shortName>
        <ecNumber evidence="5 10">3.1.3.18</ecNumber>
    </recommendedName>
</protein>
<dbReference type="Gene3D" id="3.40.50.1000">
    <property type="entry name" value="HAD superfamily/HAD-like"/>
    <property type="match status" value="1"/>
</dbReference>
<keyword evidence="6 10" id="KW-0479">Metal-binding</keyword>
<sequence>MTVFPLAALLFDLDGTLVDTAPDLADAANHMLTSLGRPVCDEATVSGWIGDGVPRLIKRALTGERFGEPDAALFARAQALYDAYYETHVADRSRLYPGVAQTLADLRADGFRMACVTNKAGRFARPLLGALGIAGYFDVVLCGDELARAKPDPLPLVTACERLGVIRDGAVLVGDSGNDMRAAKAAGMPALAVTYGYHHGADLVALGAAAMTPTFDGIRNFLRFEGRFLCAQALP</sequence>
<dbReference type="InterPro" id="IPR037512">
    <property type="entry name" value="PGPase_prok"/>
</dbReference>
<dbReference type="NCBIfam" id="TIGR01549">
    <property type="entry name" value="HAD-SF-IA-v1"/>
    <property type="match status" value="1"/>
</dbReference>
<keyword evidence="12" id="KW-1185">Reference proteome</keyword>
<comment type="function">
    <text evidence="10">Specifically catalyzes the dephosphorylation of 2-phosphoglycolate. Is involved in the dissimilation of the intracellular 2-phosphoglycolate formed during the DNA repair of 3'-phosphoglycolate ends, a major class of DNA lesions induced by oxidative stress.</text>
</comment>
<dbReference type="PANTHER" id="PTHR43434">
    <property type="entry name" value="PHOSPHOGLYCOLATE PHOSPHATASE"/>
    <property type="match status" value="1"/>
</dbReference>
<dbReference type="EMBL" id="PSYR01000001">
    <property type="protein sequence ID" value="RCN58673.1"/>
    <property type="molecule type" value="Genomic_DNA"/>
</dbReference>
<comment type="catalytic activity">
    <reaction evidence="1 10">
        <text>2-phosphoglycolate + H2O = glycolate + phosphate</text>
        <dbReference type="Rhea" id="RHEA:14369"/>
        <dbReference type="ChEBI" id="CHEBI:15377"/>
        <dbReference type="ChEBI" id="CHEBI:29805"/>
        <dbReference type="ChEBI" id="CHEBI:43474"/>
        <dbReference type="ChEBI" id="CHEBI:58033"/>
        <dbReference type="EC" id="3.1.3.18"/>
    </reaction>
</comment>
<dbReference type="STRING" id="163359.A9R16_02190"/>
<dbReference type="PANTHER" id="PTHR43434:SF1">
    <property type="entry name" value="PHOSPHOGLYCOLATE PHOSPHATASE"/>
    <property type="match status" value="1"/>
</dbReference>
<evidence type="ECO:0000313" key="12">
    <source>
        <dbReference type="Proteomes" id="UP000253250"/>
    </source>
</evidence>
<dbReference type="GO" id="GO:0046872">
    <property type="term" value="F:metal ion binding"/>
    <property type="evidence" value="ECO:0007669"/>
    <property type="project" value="UniProtKB-KW"/>
</dbReference>
<dbReference type="SFLD" id="SFLDG01135">
    <property type="entry name" value="C1.5.6:_HAD__Beta-PGM__Phospha"/>
    <property type="match status" value="1"/>
</dbReference>
<dbReference type="AlphaFoldDB" id="A0A1C2FZ49"/>
<evidence type="ECO:0000256" key="10">
    <source>
        <dbReference type="HAMAP-Rule" id="MF_00495"/>
    </source>
</evidence>
<evidence type="ECO:0000256" key="5">
    <source>
        <dbReference type="ARBA" id="ARBA00013078"/>
    </source>
</evidence>
<dbReference type="SFLD" id="SFLDG01129">
    <property type="entry name" value="C1.5:_HAD__Beta-PGM__Phosphata"/>
    <property type="match status" value="1"/>
</dbReference>
<dbReference type="SFLD" id="SFLDS00003">
    <property type="entry name" value="Haloacid_Dehalogenase"/>
    <property type="match status" value="1"/>
</dbReference>
<dbReference type="InterPro" id="IPR023198">
    <property type="entry name" value="PGP-like_dom2"/>
</dbReference>
<dbReference type="InterPro" id="IPR050155">
    <property type="entry name" value="HAD-like_hydrolase_sf"/>
</dbReference>
<evidence type="ECO:0000256" key="9">
    <source>
        <dbReference type="ARBA" id="ARBA00023277"/>
    </source>
</evidence>
<dbReference type="GO" id="GO:0006281">
    <property type="term" value="P:DNA repair"/>
    <property type="evidence" value="ECO:0007669"/>
    <property type="project" value="TreeGrafter"/>
</dbReference>
<evidence type="ECO:0000256" key="7">
    <source>
        <dbReference type="ARBA" id="ARBA00022801"/>
    </source>
</evidence>
<comment type="similarity">
    <text evidence="4 10">Belongs to the HAD-like hydrolase superfamily. CbbY/CbbZ/Gph/YieH family.</text>
</comment>
<feature type="active site" description="Nucleophile" evidence="10">
    <location>
        <position position="12"/>
    </location>
</feature>
<evidence type="ECO:0000256" key="1">
    <source>
        <dbReference type="ARBA" id="ARBA00000830"/>
    </source>
</evidence>
<dbReference type="Proteomes" id="UP000253250">
    <property type="component" value="Unassembled WGS sequence"/>
</dbReference>
<dbReference type="RefSeq" id="WP_065971694.1">
    <property type="nucleotide sequence ID" value="NZ_CP080624.1"/>
</dbReference>
<keyword evidence="8 10" id="KW-0460">Magnesium</keyword>
<comment type="caution">
    <text evidence="11">The sequence shown here is derived from an EMBL/GenBank/DDBJ whole genome shotgun (WGS) entry which is preliminary data.</text>
</comment>
<dbReference type="InterPro" id="IPR041492">
    <property type="entry name" value="HAD_2"/>
</dbReference>
<dbReference type="InterPro" id="IPR006439">
    <property type="entry name" value="HAD-SF_hydro_IA"/>
</dbReference>
<feature type="binding site" evidence="10">
    <location>
        <position position="12"/>
    </location>
    <ligand>
        <name>Mg(2+)</name>
        <dbReference type="ChEBI" id="CHEBI:18420"/>
    </ligand>
</feature>
<dbReference type="EC" id="3.1.3.18" evidence="5 10"/>
<gene>
    <name evidence="11" type="ORF">C4900_02520</name>
</gene>
<feature type="binding site" evidence="10">
    <location>
        <position position="175"/>
    </location>
    <ligand>
        <name>Mg(2+)</name>
        <dbReference type="ChEBI" id="CHEBI:18420"/>
    </ligand>
</feature>
<dbReference type="InterPro" id="IPR036412">
    <property type="entry name" value="HAD-like_sf"/>
</dbReference>
<evidence type="ECO:0000256" key="8">
    <source>
        <dbReference type="ARBA" id="ARBA00022842"/>
    </source>
</evidence>
<comment type="cofactor">
    <cofactor evidence="2 10">
        <name>Mg(2+)</name>
        <dbReference type="ChEBI" id="CHEBI:18420"/>
    </cofactor>
</comment>
<dbReference type="SUPFAM" id="SSF56784">
    <property type="entry name" value="HAD-like"/>
    <property type="match status" value="1"/>
</dbReference>
<organism evidence="11 12">
    <name type="scientific">Acidiferrobacter thiooxydans</name>
    <dbReference type="NCBI Taxonomy" id="163359"/>
    <lineage>
        <taxon>Bacteria</taxon>
        <taxon>Pseudomonadati</taxon>
        <taxon>Pseudomonadota</taxon>
        <taxon>Gammaproteobacteria</taxon>
        <taxon>Acidiferrobacterales</taxon>
        <taxon>Acidiferrobacteraceae</taxon>
        <taxon>Acidiferrobacter</taxon>
    </lineage>
</organism>
<dbReference type="GO" id="GO:0005829">
    <property type="term" value="C:cytosol"/>
    <property type="evidence" value="ECO:0007669"/>
    <property type="project" value="TreeGrafter"/>
</dbReference>